<dbReference type="InterPro" id="IPR012318">
    <property type="entry name" value="HTH_CRP"/>
</dbReference>
<feature type="region of interest" description="Disordered" evidence="4">
    <location>
        <begin position="20"/>
        <end position="53"/>
    </location>
</feature>
<dbReference type="GO" id="GO:0003700">
    <property type="term" value="F:DNA-binding transcription factor activity"/>
    <property type="evidence" value="ECO:0007669"/>
    <property type="project" value="TreeGrafter"/>
</dbReference>
<dbReference type="InterPro" id="IPR014710">
    <property type="entry name" value="RmlC-like_jellyroll"/>
</dbReference>
<dbReference type="InterPro" id="IPR036390">
    <property type="entry name" value="WH_DNA-bd_sf"/>
</dbReference>
<feature type="domain" description="Cyclic nucleotide-binding" evidence="5">
    <location>
        <begin position="69"/>
        <end position="191"/>
    </location>
</feature>
<dbReference type="SUPFAM" id="SSF46785">
    <property type="entry name" value="Winged helix' DNA-binding domain"/>
    <property type="match status" value="1"/>
</dbReference>
<evidence type="ECO:0000256" key="4">
    <source>
        <dbReference type="SAM" id="MobiDB-lite"/>
    </source>
</evidence>
<keyword evidence="3" id="KW-0804">Transcription</keyword>
<accession>A0AA40VDX1</accession>
<evidence type="ECO:0000256" key="2">
    <source>
        <dbReference type="ARBA" id="ARBA00023125"/>
    </source>
</evidence>
<evidence type="ECO:0000313" key="7">
    <source>
        <dbReference type="EMBL" id="MBA8915032.1"/>
    </source>
</evidence>
<dbReference type="InterPro" id="IPR036388">
    <property type="entry name" value="WH-like_DNA-bd_sf"/>
</dbReference>
<dbReference type="GO" id="GO:0005829">
    <property type="term" value="C:cytosol"/>
    <property type="evidence" value="ECO:0007669"/>
    <property type="project" value="TreeGrafter"/>
</dbReference>
<keyword evidence="2" id="KW-0238">DNA-binding</keyword>
<dbReference type="InterPro" id="IPR050397">
    <property type="entry name" value="Env_Response_Regulators"/>
</dbReference>
<dbReference type="AlphaFoldDB" id="A0AA40VDX1"/>
<dbReference type="InterPro" id="IPR000595">
    <property type="entry name" value="cNMP-bd_dom"/>
</dbReference>
<dbReference type="Gene3D" id="1.10.10.10">
    <property type="entry name" value="Winged helix-like DNA-binding domain superfamily/Winged helix DNA-binding domain"/>
    <property type="match status" value="1"/>
</dbReference>
<dbReference type="PROSITE" id="PS50042">
    <property type="entry name" value="CNMP_BINDING_3"/>
    <property type="match status" value="1"/>
</dbReference>
<reference evidence="7 8" key="1">
    <citation type="submission" date="2020-08" db="EMBL/GenBank/DDBJ databases">
        <title>Genomic Encyclopedia of Type Strains, Phase IV (KMG-IV): sequencing the most valuable type-strain genomes for metagenomic binning, comparative biology and taxonomic classification.</title>
        <authorList>
            <person name="Goeker M."/>
        </authorList>
    </citation>
    <scope>NUCLEOTIDE SEQUENCE [LARGE SCALE GENOMIC DNA]</scope>
    <source>
        <strain evidence="7 8">DSM 11490</strain>
    </source>
</reference>
<dbReference type="CDD" id="cd00038">
    <property type="entry name" value="CAP_ED"/>
    <property type="match status" value="1"/>
</dbReference>
<dbReference type="SUPFAM" id="SSF51206">
    <property type="entry name" value="cAMP-binding domain-like"/>
    <property type="match status" value="1"/>
</dbReference>
<dbReference type="InterPro" id="IPR018490">
    <property type="entry name" value="cNMP-bd_dom_sf"/>
</dbReference>
<name>A0AA40VDX1_9HYPH</name>
<sequence>MAGTLIVFVVSRCYAGPLHPVGDPGHTNPARREENATRAGRSTRRHGRGTTPAMTDAQKVERWIDRFPLLQALSPAHLQIARGTVHFPVLDAGAIAYELNGECANYLMCLEGRTRIFRMSEGGREVLIYKVGPGGTCPLTTQCLLSGGTFPAQSVAEERTELAALPVGTFQHLIGDSAAFRRFVMDDYTRLMSGLFTLIDEVAFAPLKQRLAQRLLAEADPRGVAAVTHQKLADDVGSVREVVSRILAQWAEAGLIELRRGAVEIVDRTRLEAAGRR</sequence>
<evidence type="ECO:0000259" key="5">
    <source>
        <dbReference type="PROSITE" id="PS50042"/>
    </source>
</evidence>
<comment type="caution">
    <text evidence="7">The sequence shown here is derived from an EMBL/GenBank/DDBJ whole genome shotgun (WGS) entry which is preliminary data.</text>
</comment>
<dbReference type="Pfam" id="PF13545">
    <property type="entry name" value="HTH_Crp_2"/>
    <property type="match status" value="1"/>
</dbReference>
<dbReference type="Proteomes" id="UP000543554">
    <property type="component" value="Unassembled WGS sequence"/>
</dbReference>
<evidence type="ECO:0000256" key="1">
    <source>
        <dbReference type="ARBA" id="ARBA00023015"/>
    </source>
</evidence>
<evidence type="ECO:0000259" key="6">
    <source>
        <dbReference type="PROSITE" id="PS51063"/>
    </source>
</evidence>
<dbReference type="EMBL" id="JACJIB010000007">
    <property type="protein sequence ID" value="MBA8915032.1"/>
    <property type="molecule type" value="Genomic_DNA"/>
</dbReference>
<dbReference type="PANTHER" id="PTHR24567">
    <property type="entry name" value="CRP FAMILY TRANSCRIPTIONAL REGULATORY PROTEIN"/>
    <property type="match status" value="1"/>
</dbReference>
<gene>
    <name evidence="7" type="ORF">HNR51_004128</name>
</gene>
<organism evidence="7 8">
    <name type="scientific">Methylorubrum thiocyanatum</name>
    <dbReference type="NCBI Taxonomy" id="47958"/>
    <lineage>
        <taxon>Bacteria</taxon>
        <taxon>Pseudomonadati</taxon>
        <taxon>Pseudomonadota</taxon>
        <taxon>Alphaproteobacteria</taxon>
        <taxon>Hyphomicrobiales</taxon>
        <taxon>Methylobacteriaceae</taxon>
        <taxon>Methylorubrum</taxon>
    </lineage>
</organism>
<dbReference type="GO" id="GO:0003677">
    <property type="term" value="F:DNA binding"/>
    <property type="evidence" value="ECO:0007669"/>
    <property type="project" value="UniProtKB-KW"/>
</dbReference>
<dbReference type="PROSITE" id="PS51063">
    <property type="entry name" value="HTH_CRP_2"/>
    <property type="match status" value="1"/>
</dbReference>
<dbReference type="Gene3D" id="2.60.120.10">
    <property type="entry name" value="Jelly Rolls"/>
    <property type="match status" value="1"/>
</dbReference>
<protein>
    <submittedName>
        <fullName evidence="7">CRP/FNR family transcriptional regulator</fullName>
    </submittedName>
</protein>
<proteinExistence type="predicted"/>
<dbReference type="PANTHER" id="PTHR24567:SF74">
    <property type="entry name" value="HTH-TYPE TRANSCRIPTIONAL REGULATOR ARCR"/>
    <property type="match status" value="1"/>
</dbReference>
<keyword evidence="8" id="KW-1185">Reference proteome</keyword>
<dbReference type="SMART" id="SM00419">
    <property type="entry name" value="HTH_CRP"/>
    <property type="match status" value="1"/>
</dbReference>
<feature type="domain" description="HTH crp-type" evidence="6">
    <location>
        <begin position="205"/>
        <end position="269"/>
    </location>
</feature>
<keyword evidence="1" id="KW-0805">Transcription regulation</keyword>
<evidence type="ECO:0000313" key="8">
    <source>
        <dbReference type="Proteomes" id="UP000543554"/>
    </source>
</evidence>
<evidence type="ECO:0000256" key="3">
    <source>
        <dbReference type="ARBA" id="ARBA00023163"/>
    </source>
</evidence>